<evidence type="ECO:0000256" key="1">
    <source>
        <dbReference type="ARBA" id="ARBA00022448"/>
    </source>
</evidence>
<keyword evidence="5" id="KW-0378">Hydrolase</keyword>
<dbReference type="SMART" id="SM00382">
    <property type="entry name" value="AAA"/>
    <property type="match status" value="1"/>
</dbReference>
<name>A0A1D8AWK5_9BACT</name>
<dbReference type="InterPro" id="IPR027417">
    <property type="entry name" value="P-loop_NTPase"/>
</dbReference>
<accession>A0A1D8AWK5</accession>
<dbReference type="Gene3D" id="3.40.50.300">
    <property type="entry name" value="P-loop containing nucleotide triphosphate hydrolases"/>
    <property type="match status" value="1"/>
</dbReference>
<dbReference type="EMBL" id="CP016094">
    <property type="protein sequence ID" value="AOS45265.1"/>
    <property type="molecule type" value="Genomic_DNA"/>
</dbReference>
<dbReference type="KEGG" id="obg:Verru16b_02344"/>
<dbReference type="PATRIC" id="fig|1838286.3.peg.2355"/>
<evidence type="ECO:0000313" key="5">
    <source>
        <dbReference type="EMBL" id="AOS45265.1"/>
    </source>
</evidence>
<evidence type="ECO:0000256" key="2">
    <source>
        <dbReference type="ARBA" id="ARBA00022741"/>
    </source>
</evidence>
<evidence type="ECO:0000313" key="6">
    <source>
        <dbReference type="Proteomes" id="UP000095228"/>
    </source>
</evidence>
<dbReference type="Proteomes" id="UP000095228">
    <property type="component" value="Chromosome"/>
</dbReference>
<protein>
    <submittedName>
        <fullName evidence="5">Lipopolysaccharide export system ATP-binding protein LptB</fullName>
        <ecNumber evidence="5">3.6.3.-</ecNumber>
    </submittedName>
</protein>
<dbReference type="GO" id="GO:0016887">
    <property type="term" value="F:ATP hydrolysis activity"/>
    <property type="evidence" value="ECO:0007669"/>
    <property type="project" value="InterPro"/>
</dbReference>
<organism evidence="5 6">
    <name type="scientific">Lacunisphaera limnophila</name>
    <dbReference type="NCBI Taxonomy" id="1838286"/>
    <lineage>
        <taxon>Bacteria</taxon>
        <taxon>Pseudomonadati</taxon>
        <taxon>Verrucomicrobiota</taxon>
        <taxon>Opitutia</taxon>
        <taxon>Opitutales</taxon>
        <taxon>Opitutaceae</taxon>
        <taxon>Lacunisphaera</taxon>
    </lineage>
</organism>
<keyword evidence="2" id="KW-0547">Nucleotide-binding</keyword>
<keyword evidence="6" id="KW-1185">Reference proteome</keyword>
<proteinExistence type="predicted"/>
<dbReference type="EC" id="3.6.3.-" evidence="5"/>
<dbReference type="SUPFAM" id="SSF52540">
    <property type="entry name" value="P-loop containing nucleoside triphosphate hydrolases"/>
    <property type="match status" value="1"/>
</dbReference>
<dbReference type="InterPro" id="IPR051120">
    <property type="entry name" value="ABC_AA/LPS_Transport"/>
</dbReference>
<dbReference type="GO" id="GO:0043190">
    <property type="term" value="C:ATP-binding cassette (ABC) transporter complex"/>
    <property type="evidence" value="ECO:0007669"/>
    <property type="project" value="InterPro"/>
</dbReference>
<dbReference type="GO" id="GO:0055085">
    <property type="term" value="P:transmembrane transport"/>
    <property type="evidence" value="ECO:0007669"/>
    <property type="project" value="InterPro"/>
</dbReference>
<sequence>MSIETATEIRTEGLVKTYGTRSVVNGVNLRIRAGEVVGLLGPNGAGKTTTFYMVVGLVPATSGHVFIGDTDATDLRMHRRARLGVGYLPQEASIFRKLTVAENILAIVETLRVSAADRPALVQHHLEELSLSHLAKQKAYTLSGGERRRLEIARALVTRPKFLLMDEPFAGVDPISVAEVQKIILDLKQRGIGVLITDHNVRETLRIVDRGYIINKGQVMTEGTHDFLINDPQAREIYLGKDFNL</sequence>
<evidence type="ECO:0000256" key="3">
    <source>
        <dbReference type="ARBA" id="ARBA00022840"/>
    </source>
</evidence>
<keyword evidence="1" id="KW-0813">Transport</keyword>
<dbReference type="OrthoDB" id="9804819at2"/>
<feature type="domain" description="ABC transporter" evidence="4">
    <location>
        <begin position="9"/>
        <end position="241"/>
    </location>
</feature>
<evidence type="ECO:0000259" key="4">
    <source>
        <dbReference type="PROSITE" id="PS50893"/>
    </source>
</evidence>
<dbReference type="PANTHER" id="PTHR45772">
    <property type="entry name" value="CONSERVED COMPONENT OF ABC TRANSPORTER FOR NATURAL AMINO ACIDS-RELATED"/>
    <property type="match status" value="1"/>
</dbReference>
<keyword evidence="3 5" id="KW-0067">ATP-binding</keyword>
<dbReference type="NCBIfam" id="TIGR04406">
    <property type="entry name" value="LPS_export_lptB"/>
    <property type="match status" value="1"/>
</dbReference>
<dbReference type="PROSITE" id="PS50893">
    <property type="entry name" value="ABC_TRANSPORTER_2"/>
    <property type="match status" value="1"/>
</dbReference>
<dbReference type="InterPro" id="IPR030921">
    <property type="entry name" value="LPS_export_LptB"/>
</dbReference>
<dbReference type="Pfam" id="PF00005">
    <property type="entry name" value="ABC_tran"/>
    <property type="match status" value="1"/>
</dbReference>
<dbReference type="CDD" id="cd03218">
    <property type="entry name" value="ABC_YhbG"/>
    <property type="match status" value="1"/>
</dbReference>
<dbReference type="STRING" id="1838286.Verru16b_02344"/>
<dbReference type="InterPro" id="IPR017871">
    <property type="entry name" value="ABC_transporter-like_CS"/>
</dbReference>
<gene>
    <name evidence="5" type="primary">lptB</name>
    <name evidence="5" type="ORF">Verru16b_02344</name>
</gene>
<dbReference type="AlphaFoldDB" id="A0A1D8AWK5"/>
<dbReference type="InterPro" id="IPR003593">
    <property type="entry name" value="AAA+_ATPase"/>
</dbReference>
<dbReference type="InterPro" id="IPR003439">
    <property type="entry name" value="ABC_transporter-like_ATP-bd"/>
</dbReference>
<dbReference type="GO" id="GO:0005524">
    <property type="term" value="F:ATP binding"/>
    <property type="evidence" value="ECO:0007669"/>
    <property type="project" value="UniProtKB-KW"/>
</dbReference>
<dbReference type="PROSITE" id="PS00211">
    <property type="entry name" value="ABC_TRANSPORTER_1"/>
    <property type="match status" value="1"/>
</dbReference>
<dbReference type="RefSeq" id="WP_069962435.1">
    <property type="nucleotide sequence ID" value="NZ_CP016094.1"/>
</dbReference>
<dbReference type="FunFam" id="3.40.50.300:FF:000151">
    <property type="entry name" value="Lipopolysaccharide ABC transporter ATP-binding protein"/>
    <property type="match status" value="1"/>
</dbReference>
<dbReference type="PANTHER" id="PTHR45772:SF10">
    <property type="entry name" value="LIPOPOLYSACCHARIDE EXPORT SYSTEM ATP-BINDING PROTEIN LPTB"/>
    <property type="match status" value="1"/>
</dbReference>
<reference evidence="5 6" key="1">
    <citation type="submission" date="2016-06" db="EMBL/GenBank/DDBJ databases">
        <title>Three novel species with peptidoglycan cell walls form the new genus Lacunisphaera gen. nov. in the family Opitutaceae of the verrucomicrobial subdivision 4.</title>
        <authorList>
            <person name="Rast P."/>
            <person name="Gloeckner I."/>
            <person name="Jogler M."/>
            <person name="Boedeker C."/>
            <person name="Jeske O."/>
            <person name="Wiegand S."/>
            <person name="Reinhardt R."/>
            <person name="Schumann P."/>
            <person name="Rohde M."/>
            <person name="Spring S."/>
            <person name="Gloeckner F.O."/>
            <person name="Jogler C."/>
        </authorList>
    </citation>
    <scope>NUCLEOTIDE SEQUENCE [LARGE SCALE GENOMIC DNA]</scope>
    <source>
        <strain evidence="5 6">IG16b</strain>
    </source>
</reference>